<dbReference type="GO" id="GO:0005576">
    <property type="term" value="C:extracellular region"/>
    <property type="evidence" value="ECO:0007669"/>
    <property type="project" value="UniProtKB-SubCell"/>
</dbReference>
<dbReference type="InterPro" id="IPR045860">
    <property type="entry name" value="Snake_toxin-like_sf"/>
</dbReference>
<organism evidence="5 6">
    <name type="scientific">Podarcis muralis</name>
    <name type="common">Wall lizard</name>
    <name type="synonym">Lacerta muralis</name>
    <dbReference type="NCBI Taxonomy" id="64176"/>
    <lineage>
        <taxon>Eukaryota</taxon>
        <taxon>Metazoa</taxon>
        <taxon>Chordata</taxon>
        <taxon>Craniata</taxon>
        <taxon>Vertebrata</taxon>
        <taxon>Euteleostomi</taxon>
        <taxon>Lepidosauria</taxon>
        <taxon>Squamata</taxon>
        <taxon>Bifurcata</taxon>
        <taxon>Unidentata</taxon>
        <taxon>Episquamata</taxon>
        <taxon>Laterata</taxon>
        <taxon>Lacertibaenia</taxon>
        <taxon>Lacertidae</taxon>
        <taxon>Podarcis</taxon>
    </lineage>
</organism>
<dbReference type="CDD" id="cd23572">
    <property type="entry name" value="TFP_LU_ECD_PINLYP_rpt2"/>
    <property type="match status" value="1"/>
</dbReference>
<feature type="domain" description="UPAR/Ly6" evidence="4">
    <location>
        <begin position="150"/>
        <end position="211"/>
    </location>
</feature>
<dbReference type="InterPro" id="IPR016054">
    <property type="entry name" value="LY6_UPA_recep-like"/>
</dbReference>
<reference evidence="5" key="3">
    <citation type="submission" date="2025-09" db="UniProtKB">
        <authorList>
            <consortium name="Ensembl"/>
        </authorList>
    </citation>
    <scope>IDENTIFICATION</scope>
</reference>
<evidence type="ECO:0000256" key="3">
    <source>
        <dbReference type="ARBA" id="ARBA00023157"/>
    </source>
</evidence>
<keyword evidence="6" id="KW-1185">Reference proteome</keyword>
<dbReference type="Ensembl" id="ENSPMRT00000014348.1">
    <property type="protein sequence ID" value="ENSPMRP00000013439.1"/>
    <property type="gene ID" value="ENSPMRG00000008989.1"/>
</dbReference>
<dbReference type="InterPro" id="IPR050918">
    <property type="entry name" value="CNF-like_PLA2_Inhibitor"/>
</dbReference>
<comment type="subcellular location">
    <subcellularLocation>
        <location evidence="1">Secreted</location>
    </subcellularLocation>
</comment>
<dbReference type="OMA" id="CPACLES"/>
<name>A0A670IPJ5_PODMU</name>
<accession>A0A670IPJ5</accession>
<feature type="domain" description="UPAR/Ly6" evidence="4">
    <location>
        <begin position="50"/>
        <end position="136"/>
    </location>
</feature>
<sequence>MNSPAAVVLLTWIQKGQEEAGDQECLLHSRELKTLLISCLLLTLLNPVASLICESCWNSEGTDCRRKTEVCDESSDQSCMSVVGFGKLLYTIPMVLKSCIKTELCDANYQYSSGSIMSLIYIYSKMSCCKTDMCNSGPPEIPEHEKRENNGLKCPACLESHTDVCEYITTVSCRNEEDQCFSFGVHYTFGGADVLGALRGCGTASFCNQTDWLFQFVLERLSIAVIHAECTKAMEDDANVLVAEGRQTSTAQKNPPFMEIGGLVVEEGRSQPEDSQAFFPEV</sequence>
<dbReference type="GeneTree" id="ENSGT00940000163304"/>
<dbReference type="AlphaFoldDB" id="A0A670IPJ5"/>
<protein>
    <recommendedName>
        <fullName evidence="4">UPAR/Ly6 domain-containing protein</fullName>
    </recommendedName>
</protein>
<evidence type="ECO:0000256" key="1">
    <source>
        <dbReference type="ARBA" id="ARBA00004613"/>
    </source>
</evidence>
<reference evidence="5 6" key="1">
    <citation type="journal article" date="2019" name="Proc. Natl. Acad. Sci. U.S.A.">
        <title>Regulatory changes in pterin and carotenoid genes underlie balanced color polymorphisms in the wall lizard.</title>
        <authorList>
            <person name="Andrade P."/>
            <person name="Pinho C."/>
            <person name="Perez I de Lanuza G."/>
            <person name="Afonso S."/>
            <person name="Brejcha J."/>
            <person name="Rubin C.J."/>
            <person name="Wallerman O."/>
            <person name="Pereira P."/>
            <person name="Sabatino S.J."/>
            <person name="Bellati A."/>
            <person name="Pellitteri-Rosa D."/>
            <person name="Bosakova Z."/>
            <person name="Bunikis I."/>
            <person name="Carretero M.A."/>
            <person name="Feiner N."/>
            <person name="Marsik P."/>
            <person name="Pauperio F."/>
            <person name="Salvi D."/>
            <person name="Soler L."/>
            <person name="While G.M."/>
            <person name="Uller T."/>
            <person name="Font E."/>
            <person name="Andersson L."/>
            <person name="Carneiro M."/>
        </authorList>
    </citation>
    <scope>NUCLEOTIDE SEQUENCE</scope>
</reference>
<dbReference type="Gene3D" id="2.10.60.10">
    <property type="entry name" value="CD59"/>
    <property type="match status" value="2"/>
</dbReference>
<dbReference type="PANTHER" id="PTHR20914">
    <property type="entry name" value="LY6/PLAUR DOMAIN-CONTAINING PROTEIN 8"/>
    <property type="match status" value="1"/>
</dbReference>
<evidence type="ECO:0000259" key="4">
    <source>
        <dbReference type="Pfam" id="PF00021"/>
    </source>
</evidence>
<evidence type="ECO:0000313" key="6">
    <source>
        <dbReference type="Proteomes" id="UP000472272"/>
    </source>
</evidence>
<keyword evidence="2" id="KW-0964">Secreted</keyword>
<dbReference type="PANTHER" id="PTHR20914:SF9">
    <property type="entry name" value="COILED, ISOFORM A"/>
    <property type="match status" value="1"/>
</dbReference>
<dbReference type="SUPFAM" id="SSF57302">
    <property type="entry name" value="Snake toxin-like"/>
    <property type="match status" value="2"/>
</dbReference>
<dbReference type="Pfam" id="PF00021">
    <property type="entry name" value="UPAR_LY6"/>
    <property type="match status" value="2"/>
</dbReference>
<proteinExistence type="predicted"/>
<dbReference type="Proteomes" id="UP000472272">
    <property type="component" value="Chromosome 8"/>
</dbReference>
<keyword evidence="3" id="KW-1015">Disulfide bond</keyword>
<reference evidence="5" key="2">
    <citation type="submission" date="2025-08" db="UniProtKB">
        <authorList>
            <consortium name="Ensembl"/>
        </authorList>
    </citation>
    <scope>IDENTIFICATION</scope>
</reference>
<evidence type="ECO:0000313" key="5">
    <source>
        <dbReference type="Ensembl" id="ENSPMRP00000013439.1"/>
    </source>
</evidence>
<evidence type="ECO:0000256" key="2">
    <source>
        <dbReference type="ARBA" id="ARBA00022525"/>
    </source>
</evidence>